<name>A0ABS3ARP0_9BACT</name>
<keyword evidence="3" id="KW-1185">Reference proteome</keyword>
<gene>
    <name evidence="2" type="ORF">JYU14_04890</name>
</gene>
<evidence type="ECO:0000256" key="1">
    <source>
        <dbReference type="SAM" id="MobiDB-lite"/>
    </source>
</evidence>
<reference evidence="2 3" key="1">
    <citation type="submission" date="2021-02" db="EMBL/GenBank/DDBJ databases">
        <title>Activity-based single-cell genomes from oceanic crustal fluid captures similar information to metagenomic and metatranscriptomic surveys with orders of magnitude less sampling.</title>
        <authorList>
            <person name="D'Angelo T.S."/>
            <person name="Orcutt B.N."/>
        </authorList>
    </citation>
    <scope>NUCLEOTIDE SEQUENCE [LARGE SCALE GENOMIC DNA]</scope>
    <source>
        <strain evidence="2">AH-315-G07</strain>
    </source>
</reference>
<feature type="compositionally biased region" description="Basic and acidic residues" evidence="1">
    <location>
        <begin position="97"/>
        <end position="110"/>
    </location>
</feature>
<dbReference type="Proteomes" id="UP000722121">
    <property type="component" value="Unassembled WGS sequence"/>
</dbReference>
<sequence length="214" mass="23650">MGPRSKTSNVTKILKQWSSGGCFQEKAQLSVRKFSLQTPIAARLNGQVTANPKKKQISHLSRINIRLSNHAFVSIVLQLVSLAQKSPTRELVQSDRVEVIEDGPDKKDSEETTAAAAAPTMPPSLQEETATPAQQEGLAPAQEEDSALVPKKIETTQAKRDETRVTDTAKPGKMRILLSKIADLFKKLFFFITYPFRAIYTTLASRVTRKASVE</sequence>
<evidence type="ECO:0000313" key="2">
    <source>
        <dbReference type="EMBL" id="MBN4067401.1"/>
    </source>
</evidence>
<evidence type="ECO:0000313" key="3">
    <source>
        <dbReference type="Proteomes" id="UP000722121"/>
    </source>
</evidence>
<organism evidence="2 3">
    <name type="scientific">Simkania negevensis</name>
    <dbReference type="NCBI Taxonomy" id="83561"/>
    <lineage>
        <taxon>Bacteria</taxon>
        <taxon>Pseudomonadati</taxon>
        <taxon>Chlamydiota</taxon>
        <taxon>Chlamydiia</taxon>
        <taxon>Parachlamydiales</taxon>
        <taxon>Simkaniaceae</taxon>
        <taxon>Simkania</taxon>
    </lineage>
</organism>
<accession>A0ABS3ARP0</accession>
<proteinExistence type="predicted"/>
<protein>
    <submittedName>
        <fullName evidence="2">Uncharacterized protein</fullName>
    </submittedName>
</protein>
<dbReference type="EMBL" id="JAFITR010000132">
    <property type="protein sequence ID" value="MBN4067401.1"/>
    <property type="molecule type" value="Genomic_DNA"/>
</dbReference>
<feature type="region of interest" description="Disordered" evidence="1">
    <location>
        <begin position="97"/>
        <end position="167"/>
    </location>
</feature>
<comment type="caution">
    <text evidence="2">The sequence shown here is derived from an EMBL/GenBank/DDBJ whole genome shotgun (WGS) entry which is preliminary data.</text>
</comment>
<feature type="compositionally biased region" description="Basic and acidic residues" evidence="1">
    <location>
        <begin position="151"/>
        <end position="167"/>
    </location>
</feature>